<dbReference type="GO" id="GO:0042781">
    <property type="term" value="F:3'-tRNA processing endoribonuclease activity"/>
    <property type="evidence" value="ECO:0007669"/>
    <property type="project" value="TreeGrafter"/>
</dbReference>
<dbReference type="AlphaFoldDB" id="A0A1E5G1S3"/>
<dbReference type="EMBL" id="MIJE01000030">
    <property type="protein sequence ID" value="OEF96858.1"/>
    <property type="molecule type" value="Genomic_DNA"/>
</dbReference>
<dbReference type="InterPro" id="IPR001279">
    <property type="entry name" value="Metallo-B-lactamas"/>
</dbReference>
<reference evidence="3 4" key="1">
    <citation type="submission" date="2016-09" db="EMBL/GenBank/DDBJ databases">
        <title>Draft genome sequence for the type strain of Desulfuribacillus alkaliarsenatis AHT28, an obligately anaerobic, sulfidogenic bacterium isolated from Russian soda lake sediments.</title>
        <authorList>
            <person name="Abin C.A."/>
            <person name="Hollibaugh J.T."/>
        </authorList>
    </citation>
    <scope>NUCLEOTIDE SEQUENCE [LARGE SCALE GENOMIC DNA]</scope>
    <source>
        <strain evidence="3 4">AHT28</strain>
    </source>
</reference>
<dbReference type="Gene3D" id="3.60.15.10">
    <property type="entry name" value="Ribonuclease Z/Hydroxyacylglutathione hydrolase-like"/>
    <property type="match status" value="1"/>
</dbReference>
<keyword evidence="4" id="KW-1185">Reference proteome</keyword>
<dbReference type="InterPro" id="IPR036866">
    <property type="entry name" value="RibonucZ/Hydroxyglut_hydro"/>
</dbReference>
<keyword evidence="1" id="KW-0378">Hydrolase</keyword>
<evidence type="ECO:0000313" key="4">
    <source>
        <dbReference type="Proteomes" id="UP000094296"/>
    </source>
</evidence>
<evidence type="ECO:0000256" key="1">
    <source>
        <dbReference type="ARBA" id="ARBA00022759"/>
    </source>
</evidence>
<dbReference type="SUPFAM" id="SSF56281">
    <property type="entry name" value="Metallo-hydrolase/oxidoreductase"/>
    <property type="match status" value="1"/>
</dbReference>
<dbReference type="Proteomes" id="UP000094296">
    <property type="component" value="Unassembled WGS sequence"/>
</dbReference>
<dbReference type="STRING" id="766136.BHF68_07300"/>
<gene>
    <name evidence="3" type="ORF">BHF68_07300</name>
</gene>
<dbReference type="PANTHER" id="PTHR46018">
    <property type="entry name" value="ZINC PHOSPHODIESTERASE ELAC PROTEIN 1"/>
    <property type="match status" value="1"/>
</dbReference>
<sequence length="302" mass="34333">MYSVNIRFWGVRGSKPTPGRQTMGFGGNTSCVQVQIGERILLFDGGTGLAEFGNHMLKKQQLNASNGVLPKIEADIFFSHLHWDHIQGLPFFVPMYVPGNIFHLYGENKENLNFQEVIEMQMKPPHFPITMKMMKASYHFHEVSSGETIDIGDGIKITSFAVKHPNDCLAYRVNYEGVNIVYCTDTEPMEGAQEEQFLSFVNGADVLIYDTHYTNQEYLGTNDDPPKKGWGHSTWQEGVRICRNAGIYQFVMFHHKENRSDQEMQQLESQVQEIFPRTAAAREGMVIKVGGDNLEKVVINYP</sequence>
<feature type="domain" description="Metallo-beta-lactamase" evidence="2">
    <location>
        <begin position="28"/>
        <end position="212"/>
    </location>
</feature>
<dbReference type="Pfam" id="PF12706">
    <property type="entry name" value="Lactamase_B_2"/>
    <property type="match status" value="1"/>
</dbReference>
<dbReference type="RefSeq" id="WP_069643441.1">
    <property type="nucleotide sequence ID" value="NZ_MIJE01000030.1"/>
</dbReference>
<keyword evidence="1" id="KW-0540">Nuclease</keyword>
<proteinExistence type="predicted"/>
<organism evidence="3 4">
    <name type="scientific">Desulfuribacillus alkaliarsenatis</name>
    <dbReference type="NCBI Taxonomy" id="766136"/>
    <lineage>
        <taxon>Bacteria</taxon>
        <taxon>Bacillati</taxon>
        <taxon>Bacillota</taxon>
        <taxon>Desulfuribacillia</taxon>
        <taxon>Desulfuribacillales</taxon>
        <taxon>Desulfuribacillaceae</taxon>
        <taxon>Desulfuribacillus</taxon>
    </lineage>
</organism>
<dbReference type="SMART" id="SM00849">
    <property type="entry name" value="Lactamase_B"/>
    <property type="match status" value="1"/>
</dbReference>
<dbReference type="OrthoDB" id="9800940at2"/>
<comment type="caution">
    <text evidence="3">The sequence shown here is derived from an EMBL/GenBank/DDBJ whole genome shotgun (WGS) entry which is preliminary data.</text>
</comment>
<keyword evidence="1" id="KW-0255">Endonuclease</keyword>
<dbReference type="CDD" id="cd07715">
    <property type="entry name" value="TaR3-like_MBL-fold"/>
    <property type="match status" value="1"/>
</dbReference>
<evidence type="ECO:0000259" key="2">
    <source>
        <dbReference type="SMART" id="SM00849"/>
    </source>
</evidence>
<evidence type="ECO:0000313" key="3">
    <source>
        <dbReference type="EMBL" id="OEF96858.1"/>
    </source>
</evidence>
<protein>
    <recommendedName>
        <fullName evidence="2">Metallo-beta-lactamase domain-containing protein</fullName>
    </recommendedName>
</protein>
<name>A0A1E5G1S3_9FIRM</name>
<accession>A0A1E5G1S3</accession>
<dbReference type="PANTHER" id="PTHR46018:SF2">
    <property type="entry name" value="ZINC PHOSPHODIESTERASE ELAC PROTEIN 1"/>
    <property type="match status" value="1"/>
</dbReference>